<evidence type="ECO:0000256" key="1">
    <source>
        <dbReference type="SAM" id="SignalP"/>
    </source>
</evidence>
<name>A0ABU2RK04_9ACTN</name>
<evidence type="ECO:0000313" key="3">
    <source>
        <dbReference type="Proteomes" id="UP001183777"/>
    </source>
</evidence>
<protein>
    <submittedName>
        <fullName evidence="2">Uncharacterized protein</fullName>
    </submittedName>
</protein>
<reference evidence="3" key="1">
    <citation type="submission" date="2023-07" db="EMBL/GenBank/DDBJ databases">
        <title>30 novel species of actinomycetes from the DSMZ collection.</title>
        <authorList>
            <person name="Nouioui I."/>
        </authorList>
    </citation>
    <scope>NUCLEOTIDE SEQUENCE [LARGE SCALE GENOMIC DNA]</scope>
    <source>
        <strain evidence="3">DSM 41770</strain>
    </source>
</reference>
<proteinExistence type="predicted"/>
<feature type="chain" id="PRO_5045096085" evidence="1">
    <location>
        <begin position="24"/>
        <end position="84"/>
    </location>
</feature>
<dbReference type="Proteomes" id="UP001183777">
    <property type="component" value="Unassembled WGS sequence"/>
</dbReference>
<dbReference type="RefSeq" id="WP_200695382.1">
    <property type="nucleotide sequence ID" value="NZ_JAVREX010000006.1"/>
</dbReference>
<keyword evidence="1" id="KW-0732">Signal</keyword>
<evidence type="ECO:0000313" key="2">
    <source>
        <dbReference type="EMBL" id="MDT0429173.1"/>
    </source>
</evidence>
<gene>
    <name evidence="2" type="ORF">RM649_16165</name>
</gene>
<dbReference type="EMBL" id="JAVREX010000006">
    <property type="protein sequence ID" value="MDT0429173.1"/>
    <property type="molecule type" value="Genomic_DNA"/>
</dbReference>
<sequence length="84" mass="8427">MNAWRTLTAAGALLLAAAPTAQADNLAPALTDTALTLATAGERTGMAADEMAQRTGLAKDVSAVTDVVQAGAEAVSARDRSVDD</sequence>
<accession>A0ABU2RK04</accession>
<comment type="caution">
    <text evidence="2">The sequence shown here is derived from an EMBL/GenBank/DDBJ whole genome shotgun (WGS) entry which is preliminary data.</text>
</comment>
<keyword evidence="3" id="KW-1185">Reference proteome</keyword>
<organism evidence="2 3">
    <name type="scientific">Streptomyces salyersiae</name>
    <dbReference type="NCBI Taxonomy" id="3075530"/>
    <lineage>
        <taxon>Bacteria</taxon>
        <taxon>Bacillati</taxon>
        <taxon>Actinomycetota</taxon>
        <taxon>Actinomycetes</taxon>
        <taxon>Kitasatosporales</taxon>
        <taxon>Streptomycetaceae</taxon>
        <taxon>Streptomyces</taxon>
    </lineage>
</organism>
<feature type="signal peptide" evidence="1">
    <location>
        <begin position="1"/>
        <end position="23"/>
    </location>
</feature>